<organism evidence="10 11">
    <name type="scientific">Spartinivicinus poritis</name>
    <dbReference type="NCBI Taxonomy" id="2994640"/>
    <lineage>
        <taxon>Bacteria</taxon>
        <taxon>Pseudomonadati</taxon>
        <taxon>Pseudomonadota</taxon>
        <taxon>Gammaproteobacteria</taxon>
        <taxon>Oceanospirillales</taxon>
        <taxon>Zooshikellaceae</taxon>
        <taxon>Spartinivicinus</taxon>
    </lineage>
</organism>
<dbReference type="Pfam" id="PF00486">
    <property type="entry name" value="Trans_reg_C"/>
    <property type="match status" value="1"/>
</dbReference>
<evidence type="ECO:0000256" key="2">
    <source>
        <dbReference type="ARBA" id="ARBA00023012"/>
    </source>
</evidence>
<keyword evidence="4 7" id="KW-0238">DNA-binding</keyword>
<dbReference type="InterPro" id="IPR016032">
    <property type="entry name" value="Sig_transdc_resp-reg_C-effctor"/>
</dbReference>
<evidence type="ECO:0000313" key="11">
    <source>
        <dbReference type="Proteomes" id="UP001528823"/>
    </source>
</evidence>
<dbReference type="InterPro" id="IPR039420">
    <property type="entry name" value="WalR-like"/>
</dbReference>
<dbReference type="Gene3D" id="6.10.250.690">
    <property type="match status" value="1"/>
</dbReference>
<comment type="caution">
    <text evidence="10">The sequence shown here is derived from an EMBL/GenBank/DDBJ whole genome shotgun (WGS) entry which is preliminary data.</text>
</comment>
<dbReference type="PANTHER" id="PTHR48111">
    <property type="entry name" value="REGULATOR OF RPOS"/>
    <property type="match status" value="1"/>
</dbReference>
<dbReference type="Proteomes" id="UP001528823">
    <property type="component" value="Unassembled WGS sequence"/>
</dbReference>
<evidence type="ECO:0000256" key="7">
    <source>
        <dbReference type="PROSITE-ProRule" id="PRU01091"/>
    </source>
</evidence>
<evidence type="ECO:0000256" key="1">
    <source>
        <dbReference type="ARBA" id="ARBA00022553"/>
    </source>
</evidence>
<evidence type="ECO:0000313" key="10">
    <source>
        <dbReference type="EMBL" id="MDE1464118.1"/>
    </source>
</evidence>
<evidence type="ECO:0000259" key="8">
    <source>
        <dbReference type="PROSITE" id="PS50110"/>
    </source>
</evidence>
<dbReference type="InterPro" id="IPR011006">
    <property type="entry name" value="CheY-like_superfamily"/>
</dbReference>
<keyword evidence="3" id="KW-0805">Transcription regulation</keyword>
<keyword evidence="2" id="KW-0902">Two-component regulatory system</keyword>
<dbReference type="InterPro" id="IPR036388">
    <property type="entry name" value="WH-like_DNA-bd_sf"/>
</dbReference>
<keyword evidence="1 6" id="KW-0597">Phosphoprotein</keyword>
<evidence type="ECO:0000256" key="5">
    <source>
        <dbReference type="ARBA" id="ARBA00023163"/>
    </source>
</evidence>
<reference evidence="10 11" key="1">
    <citation type="submission" date="2022-11" db="EMBL/GenBank/DDBJ databases">
        <title>Spartinivicinus poritis sp. nov., isolated from scleractinian coral Porites lutea.</title>
        <authorList>
            <person name="Zhang G."/>
            <person name="Cai L."/>
            <person name="Wei Q."/>
        </authorList>
    </citation>
    <scope>NUCLEOTIDE SEQUENCE [LARGE SCALE GENOMIC DNA]</scope>
    <source>
        <strain evidence="10 11">A2-2</strain>
    </source>
</reference>
<dbReference type="RefSeq" id="WP_274690449.1">
    <property type="nucleotide sequence ID" value="NZ_JAPMOU010000029.1"/>
</dbReference>
<evidence type="ECO:0000256" key="6">
    <source>
        <dbReference type="PROSITE-ProRule" id="PRU00169"/>
    </source>
</evidence>
<dbReference type="SUPFAM" id="SSF52172">
    <property type="entry name" value="CheY-like"/>
    <property type="match status" value="1"/>
</dbReference>
<keyword evidence="11" id="KW-1185">Reference proteome</keyword>
<feature type="domain" description="OmpR/PhoB-type" evidence="9">
    <location>
        <begin position="124"/>
        <end position="221"/>
    </location>
</feature>
<name>A0ABT5UCL5_9GAMM</name>
<accession>A0ABT5UCL5</accession>
<evidence type="ECO:0000256" key="3">
    <source>
        <dbReference type="ARBA" id="ARBA00023015"/>
    </source>
</evidence>
<dbReference type="Pfam" id="PF00072">
    <property type="entry name" value="Response_reg"/>
    <property type="match status" value="1"/>
</dbReference>
<dbReference type="PROSITE" id="PS51755">
    <property type="entry name" value="OMPR_PHOB"/>
    <property type="match status" value="1"/>
</dbReference>
<evidence type="ECO:0000256" key="4">
    <source>
        <dbReference type="ARBA" id="ARBA00023125"/>
    </source>
</evidence>
<dbReference type="SMART" id="SM00448">
    <property type="entry name" value="REC"/>
    <property type="match status" value="1"/>
</dbReference>
<keyword evidence="5" id="KW-0804">Transcription</keyword>
<proteinExistence type="predicted"/>
<sequence length="224" mass="24947">MLTVLLVEDDRDLADTVIQYLELENIRCDYASNGIAGLELVSQNHYDALLLDLNLPRLDGLAVCQRVRASGDDTPVLMLTARDKISDKLLGFDAGTDDYLVKPFAIQELVVRVRALAKRRSGQVRVLSCGDLQMDLTTKTLIRQGVPIKLSPTCWTLLETLLRASPSVVSRQQLEQALWGDEIPDSNSLKVHLFHLRKAIDMPFDTPLLHTIARQGFAIKADKG</sequence>
<feature type="modified residue" description="4-aspartylphosphate" evidence="6">
    <location>
        <position position="52"/>
    </location>
</feature>
<dbReference type="PROSITE" id="PS50110">
    <property type="entry name" value="RESPONSE_REGULATORY"/>
    <property type="match status" value="1"/>
</dbReference>
<gene>
    <name evidence="10" type="ORF">ORQ98_19360</name>
</gene>
<feature type="domain" description="Response regulatory" evidence="8">
    <location>
        <begin position="3"/>
        <end position="117"/>
    </location>
</feature>
<dbReference type="SUPFAM" id="SSF46894">
    <property type="entry name" value="C-terminal effector domain of the bipartite response regulators"/>
    <property type="match status" value="1"/>
</dbReference>
<protein>
    <submittedName>
        <fullName evidence="10">Response regulator transcription factor</fullName>
    </submittedName>
</protein>
<feature type="DNA-binding region" description="OmpR/PhoB-type" evidence="7">
    <location>
        <begin position="124"/>
        <end position="221"/>
    </location>
</feature>
<dbReference type="Gene3D" id="3.40.50.2300">
    <property type="match status" value="1"/>
</dbReference>
<dbReference type="PANTHER" id="PTHR48111:SF22">
    <property type="entry name" value="REGULATOR OF RPOS"/>
    <property type="match status" value="1"/>
</dbReference>
<dbReference type="CDD" id="cd00383">
    <property type="entry name" value="trans_reg_C"/>
    <property type="match status" value="1"/>
</dbReference>
<evidence type="ECO:0000259" key="9">
    <source>
        <dbReference type="PROSITE" id="PS51755"/>
    </source>
</evidence>
<dbReference type="SMART" id="SM00862">
    <property type="entry name" value="Trans_reg_C"/>
    <property type="match status" value="1"/>
</dbReference>
<dbReference type="InterPro" id="IPR001789">
    <property type="entry name" value="Sig_transdc_resp-reg_receiver"/>
</dbReference>
<dbReference type="EMBL" id="JAPMOU010000029">
    <property type="protein sequence ID" value="MDE1464118.1"/>
    <property type="molecule type" value="Genomic_DNA"/>
</dbReference>
<dbReference type="Gene3D" id="1.10.10.10">
    <property type="entry name" value="Winged helix-like DNA-binding domain superfamily/Winged helix DNA-binding domain"/>
    <property type="match status" value="1"/>
</dbReference>
<dbReference type="InterPro" id="IPR001867">
    <property type="entry name" value="OmpR/PhoB-type_DNA-bd"/>
</dbReference>